<name>A0AAN7R715_TRANT</name>
<protein>
    <submittedName>
        <fullName evidence="1">Uncharacterized protein</fullName>
    </submittedName>
</protein>
<organism evidence="1 2">
    <name type="scientific">Trapa natans</name>
    <name type="common">Water chestnut</name>
    <dbReference type="NCBI Taxonomy" id="22666"/>
    <lineage>
        <taxon>Eukaryota</taxon>
        <taxon>Viridiplantae</taxon>
        <taxon>Streptophyta</taxon>
        <taxon>Embryophyta</taxon>
        <taxon>Tracheophyta</taxon>
        <taxon>Spermatophyta</taxon>
        <taxon>Magnoliopsida</taxon>
        <taxon>eudicotyledons</taxon>
        <taxon>Gunneridae</taxon>
        <taxon>Pentapetalae</taxon>
        <taxon>rosids</taxon>
        <taxon>malvids</taxon>
        <taxon>Myrtales</taxon>
        <taxon>Lythraceae</taxon>
        <taxon>Trapa</taxon>
    </lineage>
</organism>
<sequence>MGISLEPISGSIRRAILPGTTYMKLLKMEGWGNNGAKNHLTRLSSSWGFYLFSCLSSCMAVPAEEGRWTHCNLWGEHTHRLFLASGPPLRPSAGAALAVSSYICSPTESVWGGHVRATHYLQFQTNFFCEIDDGQPAEEGRAAELLFLVGIEFDRFIQADDLERWNRHRNEPWWVVGEQRHWPAPSLGDPPSPGTALEEVLTVIPPWVEAIVPFTRVAFPMRRLSYLLRQRSFAFIMEEWENEGKRSNMEIKWIPL</sequence>
<comment type="caution">
    <text evidence="1">The sequence shown here is derived from an EMBL/GenBank/DDBJ whole genome shotgun (WGS) entry which is preliminary data.</text>
</comment>
<dbReference type="Proteomes" id="UP001346149">
    <property type="component" value="Unassembled WGS sequence"/>
</dbReference>
<accession>A0AAN7R715</accession>
<evidence type="ECO:0000313" key="2">
    <source>
        <dbReference type="Proteomes" id="UP001346149"/>
    </source>
</evidence>
<keyword evidence="2" id="KW-1185">Reference proteome</keyword>
<reference evidence="1 2" key="1">
    <citation type="journal article" date="2023" name="Hortic Res">
        <title>Pangenome of water caltrop reveals structural variations and asymmetric subgenome divergence after allopolyploidization.</title>
        <authorList>
            <person name="Zhang X."/>
            <person name="Chen Y."/>
            <person name="Wang L."/>
            <person name="Yuan Y."/>
            <person name="Fang M."/>
            <person name="Shi L."/>
            <person name="Lu R."/>
            <person name="Comes H.P."/>
            <person name="Ma Y."/>
            <person name="Chen Y."/>
            <person name="Huang G."/>
            <person name="Zhou Y."/>
            <person name="Zheng Z."/>
            <person name="Qiu Y."/>
        </authorList>
    </citation>
    <scope>NUCLEOTIDE SEQUENCE [LARGE SCALE GENOMIC DNA]</scope>
    <source>
        <strain evidence="1">F231</strain>
    </source>
</reference>
<dbReference type="EMBL" id="JAXQNO010000010">
    <property type="protein sequence ID" value="KAK4790565.1"/>
    <property type="molecule type" value="Genomic_DNA"/>
</dbReference>
<dbReference type="AlphaFoldDB" id="A0AAN7R715"/>
<evidence type="ECO:0000313" key="1">
    <source>
        <dbReference type="EMBL" id="KAK4790565.1"/>
    </source>
</evidence>
<proteinExistence type="predicted"/>
<gene>
    <name evidence="1" type="ORF">SAY86_017869</name>
</gene>